<dbReference type="GO" id="GO:0003899">
    <property type="term" value="F:DNA-directed RNA polymerase activity"/>
    <property type="evidence" value="ECO:0007669"/>
    <property type="project" value="InterPro"/>
</dbReference>
<keyword evidence="11" id="KW-1185">Reference proteome</keyword>
<organism evidence="10 11">
    <name type="scientific">Orbilia ellipsospora</name>
    <dbReference type="NCBI Taxonomy" id="2528407"/>
    <lineage>
        <taxon>Eukaryota</taxon>
        <taxon>Fungi</taxon>
        <taxon>Dikarya</taxon>
        <taxon>Ascomycota</taxon>
        <taxon>Pezizomycotina</taxon>
        <taxon>Orbiliomycetes</taxon>
        <taxon>Orbiliales</taxon>
        <taxon>Orbiliaceae</taxon>
        <taxon>Orbilia</taxon>
    </lineage>
</organism>
<dbReference type="GO" id="GO:0005665">
    <property type="term" value="C:RNA polymerase II, core complex"/>
    <property type="evidence" value="ECO:0007669"/>
    <property type="project" value="TreeGrafter"/>
</dbReference>
<dbReference type="Gene3D" id="3.30.1360.10">
    <property type="entry name" value="RNA polymerase, RBP11-like subunit"/>
    <property type="match status" value="1"/>
</dbReference>
<keyword evidence="4" id="KW-0804">Transcription</keyword>
<dbReference type="PROSITE" id="PS00446">
    <property type="entry name" value="RNA_POL_D_30KD"/>
    <property type="match status" value="1"/>
</dbReference>
<evidence type="ECO:0000313" key="11">
    <source>
        <dbReference type="Proteomes" id="UP001365542"/>
    </source>
</evidence>
<evidence type="ECO:0000259" key="9">
    <source>
        <dbReference type="SMART" id="SM00662"/>
    </source>
</evidence>
<dbReference type="GO" id="GO:0003677">
    <property type="term" value="F:DNA binding"/>
    <property type="evidence" value="ECO:0007669"/>
    <property type="project" value="InterPro"/>
</dbReference>
<evidence type="ECO:0000256" key="5">
    <source>
        <dbReference type="ARBA" id="ARBA00023242"/>
    </source>
</evidence>
<dbReference type="AlphaFoldDB" id="A0AAV9X5D1"/>
<dbReference type="SUPFAM" id="SSF56553">
    <property type="entry name" value="Insert subdomain of RNA polymerase alpha subunit"/>
    <property type="match status" value="1"/>
</dbReference>
<dbReference type="InterPro" id="IPR036603">
    <property type="entry name" value="RBP11-like"/>
</dbReference>
<sequence length="345" mass="36685">MDGFDMMDSGTDGPIVTIRKADAMHADFVLSNVDLAFANSIRRIILAEVPTLAIDLVEVIANSSVLPDELLSHRLGLIPLESSNIDEKMLYTRDCDCDGYCERCSVVLTLVAKCTGDQNVTVYARDLAVAAGAQLGNPVLSDEAGKGSIICKLRKGQELNLKCIAKKGIAKEHAKWQPCAAVSFEYDPHNKLKHVDYWYETDAKTEWPKSANAPWEEPPAENEPFDFSAVPTKFYIDVETVGSLQPDEVLRQGIKYLQEKLATVIAGVNKTAGAGAGGANGGGDVNGMDQDGYGGARSPDMGDANGYRNFNDGYVTPYGGAGGGGAGAQTPFGGYGGGGYSNGWP</sequence>
<evidence type="ECO:0000256" key="2">
    <source>
        <dbReference type="ARBA" id="ARBA00011730"/>
    </source>
</evidence>
<feature type="region of interest" description="Disordered" evidence="8">
    <location>
        <begin position="275"/>
        <end position="300"/>
    </location>
</feature>
<evidence type="ECO:0000256" key="4">
    <source>
        <dbReference type="ARBA" id="ARBA00023163"/>
    </source>
</evidence>
<dbReference type="Pfam" id="PF01000">
    <property type="entry name" value="RNA_pol_A_bac"/>
    <property type="match status" value="1"/>
</dbReference>
<dbReference type="InterPro" id="IPR036643">
    <property type="entry name" value="RNApol_insert_sf"/>
</dbReference>
<dbReference type="GO" id="GO:0006366">
    <property type="term" value="P:transcription by RNA polymerase II"/>
    <property type="evidence" value="ECO:0007669"/>
    <property type="project" value="TreeGrafter"/>
</dbReference>
<dbReference type="InterPro" id="IPR001514">
    <property type="entry name" value="DNA-dir_RNA_pol_30-40kDasu_CS"/>
</dbReference>
<comment type="caution">
    <text evidence="10">The sequence shown here is derived from an EMBL/GenBank/DDBJ whole genome shotgun (WGS) entry which is preliminary data.</text>
</comment>
<keyword evidence="3" id="KW-0240">DNA-directed RNA polymerase</keyword>
<evidence type="ECO:0000256" key="8">
    <source>
        <dbReference type="SAM" id="MobiDB-lite"/>
    </source>
</evidence>
<dbReference type="Pfam" id="PF01193">
    <property type="entry name" value="RNA_pol_L"/>
    <property type="match status" value="1"/>
</dbReference>
<dbReference type="InterPro" id="IPR022842">
    <property type="entry name" value="RNAP_Rpo3/Rpb3/RPAC1"/>
</dbReference>
<evidence type="ECO:0000256" key="3">
    <source>
        <dbReference type="ARBA" id="ARBA00022478"/>
    </source>
</evidence>
<keyword evidence="5" id="KW-0539">Nucleus</keyword>
<feature type="domain" description="DNA-directed RNA polymerase RpoA/D/Rpb3-type" evidence="9">
    <location>
        <begin position="25"/>
        <end position="267"/>
    </location>
</feature>
<dbReference type="PANTHER" id="PTHR11800:SF2">
    <property type="entry name" value="DNA-DIRECTED RNA POLYMERASE II SUBUNIT RPB3"/>
    <property type="match status" value="1"/>
</dbReference>
<accession>A0AAV9X5D1</accession>
<comment type="similarity">
    <text evidence="6">Belongs to the archaeal Rpo3/eukaryotic RPB3 RNA polymerase subunit family.</text>
</comment>
<dbReference type="SMART" id="SM00662">
    <property type="entry name" value="RPOLD"/>
    <property type="match status" value="1"/>
</dbReference>
<feature type="compositionally biased region" description="Gly residues" evidence="8">
    <location>
        <begin position="275"/>
        <end position="285"/>
    </location>
</feature>
<dbReference type="SUPFAM" id="SSF55257">
    <property type="entry name" value="RBP11-like subunits of RNA polymerase"/>
    <property type="match status" value="1"/>
</dbReference>
<dbReference type="EMBL" id="JAVHJO010000010">
    <property type="protein sequence ID" value="KAK6535534.1"/>
    <property type="molecule type" value="Genomic_DNA"/>
</dbReference>
<dbReference type="Proteomes" id="UP001365542">
    <property type="component" value="Unassembled WGS sequence"/>
</dbReference>
<dbReference type="InterPro" id="IPR011263">
    <property type="entry name" value="DNA-dir_RNA_pol_RpoA/D/Rpb3"/>
</dbReference>
<name>A0AAV9X5D1_9PEZI</name>
<proteinExistence type="inferred from homology"/>
<gene>
    <name evidence="10" type="primary">RPB3</name>
    <name evidence="10" type="ORF">TWF694_001989</name>
</gene>
<evidence type="ECO:0000256" key="1">
    <source>
        <dbReference type="ARBA" id="ARBA00004123"/>
    </source>
</evidence>
<dbReference type="FunFam" id="2.170.120.12:FF:000002">
    <property type="entry name" value="DNA-directed RNA polymerase II subunit RPB3"/>
    <property type="match status" value="1"/>
</dbReference>
<dbReference type="CDD" id="cd07031">
    <property type="entry name" value="RNAP_II_RPB3"/>
    <property type="match status" value="1"/>
</dbReference>
<comment type="subunit">
    <text evidence="2">Component of the RNA polymerase II (Pol II) complex consisting of 12 subunits.</text>
</comment>
<dbReference type="Gene3D" id="2.170.120.12">
    <property type="entry name" value="DNA-directed RNA polymerase, insert domain"/>
    <property type="match status" value="1"/>
</dbReference>
<dbReference type="InterPro" id="IPR011262">
    <property type="entry name" value="DNA-dir_RNA_pol_insert"/>
</dbReference>
<dbReference type="GO" id="GO:0046983">
    <property type="term" value="F:protein dimerization activity"/>
    <property type="evidence" value="ECO:0007669"/>
    <property type="project" value="InterPro"/>
</dbReference>
<evidence type="ECO:0000256" key="6">
    <source>
        <dbReference type="ARBA" id="ARBA00025804"/>
    </source>
</evidence>
<comment type="subcellular location">
    <subcellularLocation>
        <location evidence="1">Nucleus</location>
    </subcellularLocation>
</comment>
<dbReference type="InterPro" id="IPR050518">
    <property type="entry name" value="Rpo3/RPB3_RNA_Pol_subunit"/>
</dbReference>
<protein>
    <recommendedName>
        <fullName evidence="7">DNA-directed RNA polymerase II subunit RPB3</fullName>
    </recommendedName>
</protein>
<dbReference type="PANTHER" id="PTHR11800">
    <property type="entry name" value="DNA-DIRECTED RNA POLYMERASE"/>
    <property type="match status" value="1"/>
</dbReference>
<dbReference type="NCBIfam" id="NF001988">
    <property type="entry name" value="PRK00783.1"/>
    <property type="match status" value="1"/>
</dbReference>
<evidence type="ECO:0000256" key="7">
    <source>
        <dbReference type="ARBA" id="ARBA00072506"/>
    </source>
</evidence>
<reference evidence="10 11" key="1">
    <citation type="submission" date="2019-10" db="EMBL/GenBank/DDBJ databases">
        <authorList>
            <person name="Palmer J.M."/>
        </authorList>
    </citation>
    <scope>NUCLEOTIDE SEQUENCE [LARGE SCALE GENOMIC DNA]</scope>
    <source>
        <strain evidence="10 11">TWF694</strain>
    </source>
</reference>
<dbReference type="HAMAP" id="MF_00320">
    <property type="entry name" value="RNApol_arch_Rpo3"/>
    <property type="match status" value="1"/>
</dbReference>
<evidence type="ECO:0000313" key="10">
    <source>
        <dbReference type="EMBL" id="KAK6535534.1"/>
    </source>
</evidence>